<name>A0A7H0GV47_9BACT</name>
<dbReference type="EC" id="5.3.1.24" evidence="3 9"/>
<evidence type="ECO:0000259" key="10">
    <source>
        <dbReference type="Pfam" id="PF00697"/>
    </source>
</evidence>
<evidence type="ECO:0000256" key="8">
    <source>
        <dbReference type="ARBA" id="ARBA00023235"/>
    </source>
</evidence>
<dbReference type="UniPathway" id="UPA00035">
    <property type="reaction ID" value="UER00042"/>
</dbReference>
<comment type="similarity">
    <text evidence="9">Belongs to the TrpF family.</text>
</comment>
<gene>
    <name evidence="9" type="primary">trpF</name>
    <name evidence="11" type="ORF">H9L05_20175</name>
</gene>
<dbReference type="CDD" id="cd00405">
    <property type="entry name" value="PRAI"/>
    <property type="match status" value="1"/>
</dbReference>
<dbReference type="InterPro" id="IPR044643">
    <property type="entry name" value="TrpF_fam"/>
</dbReference>
<accession>A0A7H0GV47</accession>
<organism evidence="11 12">
    <name type="scientific">Hymenobacter qilianensis</name>
    <dbReference type="NCBI Taxonomy" id="1385715"/>
    <lineage>
        <taxon>Bacteria</taxon>
        <taxon>Pseudomonadati</taxon>
        <taxon>Bacteroidota</taxon>
        <taxon>Cytophagia</taxon>
        <taxon>Cytophagales</taxon>
        <taxon>Hymenobacteraceae</taxon>
        <taxon>Hymenobacter</taxon>
    </lineage>
</organism>
<comment type="catalytic activity">
    <reaction evidence="1 9">
        <text>N-(5-phospho-beta-D-ribosyl)anthranilate = 1-(2-carboxyphenylamino)-1-deoxy-D-ribulose 5-phosphate</text>
        <dbReference type="Rhea" id="RHEA:21540"/>
        <dbReference type="ChEBI" id="CHEBI:18277"/>
        <dbReference type="ChEBI" id="CHEBI:58613"/>
        <dbReference type="EC" id="5.3.1.24"/>
    </reaction>
</comment>
<evidence type="ECO:0000256" key="7">
    <source>
        <dbReference type="ARBA" id="ARBA00023141"/>
    </source>
</evidence>
<keyword evidence="8 9" id="KW-0413">Isomerase</keyword>
<evidence type="ECO:0000313" key="11">
    <source>
        <dbReference type="EMBL" id="QNP52163.1"/>
    </source>
</evidence>
<dbReference type="Gene3D" id="3.20.20.70">
    <property type="entry name" value="Aldolase class I"/>
    <property type="match status" value="1"/>
</dbReference>
<dbReference type="Pfam" id="PF00697">
    <property type="entry name" value="PRAI"/>
    <property type="match status" value="1"/>
</dbReference>
<evidence type="ECO:0000256" key="9">
    <source>
        <dbReference type="HAMAP-Rule" id="MF_00135"/>
    </source>
</evidence>
<evidence type="ECO:0000256" key="1">
    <source>
        <dbReference type="ARBA" id="ARBA00001164"/>
    </source>
</evidence>
<dbReference type="GO" id="GO:0000162">
    <property type="term" value="P:L-tryptophan biosynthetic process"/>
    <property type="evidence" value="ECO:0007669"/>
    <property type="project" value="UniProtKB-UniRule"/>
</dbReference>
<keyword evidence="5 9" id="KW-0028">Amino-acid biosynthesis</keyword>
<evidence type="ECO:0000256" key="3">
    <source>
        <dbReference type="ARBA" id="ARBA00012572"/>
    </source>
</evidence>
<feature type="domain" description="N-(5'phosphoribosyl) anthranilate isomerase (PRAI)" evidence="10">
    <location>
        <begin position="8"/>
        <end position="208"/>
    </location>
</feature>
<dbReference type="PANTHER" id="PTHR42894">
    <property type="entry name" value="N-(5'-PHOSPHORIBOSYL)ANTHRANILATE ISOMERASE"/>
    <property type="match status" value="1"/>
</dbReference>
<evidence type="ECO:0000256" key="4">
    <source>
        <dbReference type="ARBA" id="ARBA00022272"/>
    </source>
</evidence>
<dbReference type="InterPro" id="IPR001240">
    <property type="entry name" value="PRAI_dom"/>
</dbReference>
<dbReference type="GO" id="GO:0004640">
    <property type="term" value="F:phosphoribosylanthranilate isomerase activity"/>
    <property type="evidence" value="ECO:0007669"/>
    <property type="project" value="UniProtKB-UniRule"/>
</dbReference>
<proteinExistence type="inferred from homology"/>
<keyword evidence="7 9" id="KW-0057">Aromatic amino acid biosynthesis</keyword>
<dbReference type="AlphaFoldDB" id="A0A7H0GV47"/>
<comment type="pathway">
    <text evidence="2 9">Amino-acid biosynthesis; L-tryptophan biosynthesis; L-tryptophan from chorismate: step 3/5.</text>
</comment>
<evidence type="ECO:0000256" key="5">
    <source>
        <dbReference type="ARBA" id="ARBA00022605"/>
    </source>
</evidence>
<reference evidence="11 12" key="1">
    <citation type="submission" date="2020-08" db="EMBL/GenBank/DDBJ databases">
        <title>Genome sequence of Hymenobacter qilianensis JCM 19763T.</title>
        <authorList>
            <person name="Hyun D.-W."/>
            <person name="Bae J.-W."/>
        </authorList>
    </citation>
    <scope>NUCLEOTIDE SEQUENCE [LARGE SCALE GENOMIC DNA]</scope>
    <source>
        <strain evidence="11 12">JCM 19763</strain>
    </source>
</reference>
<protein>
    <recommendedName>
        <fullName evidence="4 9">N-(5'-phosphoribosyl)anthranilate isomerase</fullName>
        <shortName evidence="9">PRAI</shortName>
        <ecNumber evidence="3 9">5.3.1.24</ecNumber>
    </recommendedName>
</protein>
<dbReference type="KEGG" id="hqi:H9L05_20175"/>
<dbReference type="HAMAP" id="MF_00135">
    <property type="entry name" value="PRAI"/>
    <property type="match status" value="1"/>
</dbReference>
<dbReference type="PANTHER" id="PTHR42894:SF1">
    <property type="entry name" value="N-(5'-PHOSPHORIBOSYL)ANTHRANILATE ISOMERASE"/>
    <property type="match status" value="1"/>
</dbReference>
<dbReference type="EMBL" id="CP060784">
    <property type="protein sequence ID" value="QNP52163.1"/>
    <property type="molecule type" value="Genomic_DNA"/>
</dbReference>
<evidence type="ECO:0000313" key="12">
    <source>
        <dbReference type="Proteomes" id="UP000516093"/>
    </source>
</evidence>
<evidence type="ECO:0000256" key="6">
    <source>
        <dbReference type="ARBA" id="ARBA00022822"/>
    </source>
</evidence>
<keyword evidence="6 9" id="KW-0822">Tryptophan biosynthesis</keyword>
<dbReference type="InterPro" id="IPR013785">
    <property type="entry name" value="Aldolase_TIM"/>
</dbReference>
<dbReference type="Proteomes" id="UP000516093">
    <property type="component" value="Chromosome"/>
</dbReference>
<dbReference type="RefSeq" id="WP_187732422.1">
    <property type="nucleotide sequence ID" value="NZ_BMFN01000002.1"/>
</dbReference>
<keyword evidence="12" id="KW-1185">Reference proteome</keyword>
<evidence type="ECO:0000256" key="2">
    <source>
        <dbReference type="ARBA" id="ARBA00004664"/>
    </source>
</evidence>
<sequence>MNPTLHIKVCGMREPASLAAVATLQPDFLGFIFYPKSSRYVGEELSADNLNNLPPSIKKVGVFVNETTEIIRQRVQEFKLDMVQLHGDETAAQCQELRAPGLLVMKAFALGGKFDFDALLPYVPHCDYFLFDTKGEQPGGNGLTFDWDLLRDYALPVPYFLAGGLDLAHAETLRNLQLPGLFAVDLNSRFEISPGEKDPTRLQQMFQQLRGVTPTPYIEGGHAECSEASRVQSLPN</sequence>
<dbReference type="InterPro" id="IPR011060">
    <property type="entry name" value="RibuloseP-bd_barrel"/>
</dbReference>
<dbReference type="SUPFAM" id="SSF51366">
    <property type="entry name" value="Ribulose-phoshate binding barrel"/>
    <property type="match status" value="1"/>
</dbReference>